<protein>
    <submittedName>
        <fullName evidence="2">Uncharacterized protein</fullName>
    </submittedName>
</protein>
<dbReference type="AlphaFoldDB" id="A0AA35Z449"/>
<gene>
    <name evidence="2" type="ORF">LSALG_LOCUS24793</name>
</gene>
<evidence type="ECO:0000256" key="1">
    <source>
        <dbReference type="SAM" id="MobiDB-lite"/>
    </source>
</evidence>
<sequence length="139" mass="14593">MDCKSTLKAALKSSSDDVTPGFGNGFQANPKTSTTNGIPSSLTPPSWDGFASLASYLFSWQQYSDSESKQVKKLTEQDYSDMVALHCSLVSNFSAYVSPKASAQLAATTAWGSRVTAVAFDPTCGGSVIAIVIVEGGHL</sequence>
<keyword evidence="3" id="KW-1185">Reference proteome</keyword>
<dbReference type="Proteomes" id="UP001177003">
    <property type="component" value="Chromosome 5"/>
</dbReference>
<feature type="region of interest" description="Disordered" evidence="1">
    <location>
        <begin position="21"/>
        <end position="40"/>
    </location>
</feature>
<accession>A0AA35Z449</accession>
<reference evidence="2" key="1">
    <citation type="submission" date="2023-04" db="EMBL/GenBank/DDBJ databases">
        <authorList>
            <person name="Vijverberg K."/>
            <person name="Xiong W."/>
            <person name="Schranz E."/>
        </authorList>
    </citation>
    <scope>NUCLEOTIDE SEQUENCE</scope>
</reference>
<evidence type="ECO:0000313" key="2">
    <source>
        <dbReference type="EMBL" id="CAI9285319.1"/>
    </source>
</evidence>
<organism evidence="2 3">
    <name type="scientific">Lactuca saligna</name>
    <name type="common">Willowleaf lettuce</name>
    <dbReference type="NCBI Taxonomy" id="75948"/>
    <lineage>
        <taxon>Eukaryota</taxon>
        <taxon>Viridiplantae</taxon>
        <taxon>Streptophyta</taxon>
        <taxon>Embryophyta</taxon>
        <taxon>Tracheophyta</taxon>
        <taxon>Spermatophyta</taxon>
        <taxon>Magnoliopsida</taxon>
        <taxon>eudicotyledons</taxon>
        <taxon>Gunneridae</taxon>
        <taxon>Pentapetalae</taxon>
        <taxon>asterids</taxon>
        <taxon>campanulids</taxon>
        <taxon>Asterales</taxon>
        <taxon>Asteraceae</taxon>
        <taxon>Cichorioideae</taxon>
        <taxon>Cichorieae</taxon>
        <taxon>Lactucinae</taxon>
        <taxon>Lactuca</taxon>
    </lineage>
</organism>
<name>A0AA35Z449_LACSI</name>
<evidence type="ECO:0000313" key="3">
    <source>
        <dbReference type="Proteomes" id="UP001177003"/>
    </source>
</evidence>
<dbReference type="GO" id="GO:0016592">
    <property type="term" value="C:mediator complex"/>
    <property type="evidence" value="ECO:0007669"/>
    <property type="project" value="InterPro"/>
</dbReference>
<dbReference type="PANTHER" id="PTHR35130:SF1">
    <property type="entry name" value="MEDIATOR OF RNA POLYMERASE II TRANSCRIPTION SUBUNIT 16"/>
    <property type="match status" value="1"/>
</dbReference>
<dbReference type="GO" id="GO:0006355">
    <property type="term" value="P:regulation of DNA-templated transcription"/>
    <property type="evidence" value="ECO:0007669"/>
    <property type="project" value="InterPro"/>
</dbReference>
<dbReference type="InterPro" id="IPR038836">
    <property type="entry name" value="MED16"/>
</dbReference>
<proteinExistence type="predicted"/>
<feature type="compositionally biased region" description="Polar residues" evidence="1">
    <location>
        <begin position="26"/>
        <end position="40"/>
    </location>
</feature>
<dbReference type="PANTHER" id="PTHR35130">
    <property type="entry name" value="MEDIATOR OF RNA POLYMERASE II TRANSCRIPTION SUBUNIT 16"/>
    <property type="match status" value="1"/>
</dbReference>
<dbReference type="EMBL" id="OX465081">
    <property type="protein sequence ID" value="CAI9285319.1"/>
    <property type="molecule type" value="Genomic_DNA"/>
</dbReference>